<keyword evidence="3" id="KW-0819">tRNA processing</keyword>
<dbReference type="EMBL" id="JAKLTN010000001">
    <property type="protein sequence ID" value="MCG2575759.1"/>
    <property type="molecule type" value="Genomic_DNA"/>
</dbReference>
<comment type="similarity">
    <text evidence="1">Belongs to the pseudouridine synthase RluA family.</text>
</comment>
<gene>
    <name evidence="17" type="ORF">LZ012_01980</name>
</gene>
<evidence type="ECO:0000256" key="13">
    <source>
        <dbReference type="ARBA" id="ARBA00042844"/>
    </source>
</evidence>
<keyword evidence="4" id="KW-0413">Isomerase</keyword>
<dbReference type="PROSITE" id="PS01129">
    <property type="entry name" value="PSI_RLU"/>
    <property type="match status" value="1"/>
</dbReference>
<evidence type="ECO:0000313" key="18">
    <source>
        <dbReference type="Proteomes" id="UP001165384"/>
    </source>
</evidence>
<evidence type="ECO:0000256" key="2">
    <source>
        <dbReference type="ARBA" id="ARBA00022552"/>
    </source>
</evidence>
<comment type="caution">
    <text evidence="17">The sequence shown here is derived from an EMBL/GenBank/DDBJ whole genome shotgun (WGS) entry which is preliminary data.</text>
</comment>
<evidence type="ECO:0000256" key="7">
    <source>
        <dbReference type="ARBA" id="ARBA00037305"/>
    </source>
</evidence>
<dbReference type="InterPro" id="IPR006145">
    <property type="entry name" value="PsdUridine_synth_RsuA/RluA"/>
</dbReference>
<feature type="domain" description="Pseudouridine synthase RsuA/RluA-like" evidence="16">
    <location>
        <begin position="22"/>
        <end position="168"/>
    </location>
</feature>
<comment type="catalytic activity">
    <reaction evidence="5">
        <text>uridine(32) in tRNA = pseudouridine(32) in tRNA</text>
        <dbReference type="Rhea" id="RHEA:42544"/>
        <dbReference type="Rhea" id="RHEA-COMP:10107"/>
        <dbReference type="Rhea" id="RHEA-COMP:10108"/>
        <dbReference type="ChEBI" id="CHEBI:65314"/>
        <dbReference type="ChEBI" id="CHEBI:65315"/>
        <dbReference type="EC" id="5.4.99.28"/>
    </reaction>
</comment>
<evidence type="ECO:0000256" key="5">
    <source>
        <dbReference type="ARBA" id="ARBA00036184"/>
    </source>
</evidence>
<dbReference type="PANTHER" id="PTHR21600:SF91">
    <property type="entry name" value="DUAL-SPECIFICITY RNA PSEUDOURIDINE SYNTHASE RLUA"/>
    <property type="match status" value="1"/>
</dbReference>
<dbReference type="Proteomes" id="UP001165384">
    <property type="component" value="Unassembled WGS sequence"/>
</dbReference>
<evidence type="ECO:0000256" key="6">
    <source>
        <dbReference type="ARBA" id="ARBA00036916"/>
    </source>
</evidence>
<protein>
    <recommendedName>
        <fullName evidence="10">Dual-specificity RNA pseudouridine synthase RluA</fullName>
        <ecNumber evidence="8">5.4.99.28</ecNumber>
        <ecNumber evidence="9">5.4.99.29</ecNumber>
    </recommendedName>
    <alternativeName>
        <fullName evidence="11">23S rRNA pseudouridine(746) synthase</fullName>
    </alternativeName>
    <alternativeName>
        <fullName evidence="14">Ribosomal large subunit pseudouridine synthase A</fullName>
    </alternativeName>
    <alternativeName>
        <fullName evidence="13">rRNA pseudouridylate synthase A</fullName>
    </alternativeName>
    <alternativeName>
        <fullName evidence="15">rRNA-uridine isomerase A</fullName>
    </alternativeName>
    <alternativeName>
        <fullName evidence="12">tRNA pseudouridine(32) synthase</fullName>
    </alternativeName>
</protein>
<evidence type="ECO:0000256" key="1">
    <source>
        <dbReference type="ARBA" id="ARBA00010876"/>
    </source>
</evidence>
<evidence type="ECO:0000256" key="4">
    <source>
        <dbReference type="ARBA" id="ARBA00023235"/>
    </source>
</evidence>
<dbReference type="InterPro" id="IPR006224">
    <property type="entry name" value="PsdUridine_synth_RluA-like_CS"/>
</dbReference>
<evidence type="ECO:0000256" key="8">
    <source>
        <dbReference type="ARBA" id="ARBA00038944"/>
    </source>
</evidence>
<evidence type="ECO:0000259" key="16">
    <source>
        <dbReference type="Pfam" id="PF00849"/>
    </source>
</evidence>
<keyword evidence="2" id="KW-0698">rRNA processing</keyword>
<evidence type="ECO:0000256" key="11">
    <source>
        <dbReference type="ARBA" id="ARBA00041266"/>
    </source>
</evidence>
<evidence type="ECO:0000256" key="10">
    <source>
        <dbReference type="ARBA" id="ARBA00039988"/>
    </source>
</evidence>
<keyword evidence="18" id="KW-1185">Reference proteome</keyword>
<evidence type="ECO:0000256" key="14">
    <source>
        <dbReference type="ARBA" id="ARBA00042883"/>
    </source>
</evidence>
<dbReference type="CDD" id="cd02869">
    <property type="entry name" value="PseudoU_synth_RluA_like"/>
    <property type="match status" value="1"/>
</dbReference>
<reference evidence="17" key="1">
    <citation type="submission" date="2022-01" db="EMBL/GenBank/DDBJ databases">
        <authorList>
            <person name="Jo J.-H."/>
            <person name="Im W.-T."/>
        </authorList>
    </citation>
    <scope>NUCLEOTIDE SEQUENCE</scope>
    <source>
        <strain evidence="17">XY25</strain>
    </source>
</reference>
<accession>A0ABS9JXX7</accession>
<dbReference type="SUPFAM" id="SSF55120">
    <property type="entry name" value="Pseudouridine synthase"/>
    <property type="match status" value="1"/>
</dbReference>
<dbReference type="RefSeq" id="WP_275706998.1">
    <property type="nucleotide sequence ID" value="NZ_JAKLTN010000001.1"/>
</dbReference>
<evidence type="ECO:0000256" key="9">
    <source>
        <dbReference type="ARBA" id="ARBA00038945"/>
    </source>
</evidence>
<comment type="catalytic activity">
    <reaction evidence="6">
        <text>uridine(746) in 23S rRNA = pseudouridine(746) in 23S rRNA</text>
        <dbReference type="Rhea" id="RHEA:42548"/>
        <dbReference type="Rhea" id="RHEA-COMP:10109"/>
        <dbReference type="Rhea" id="RHEA-COMP:10110"/>
        <dbReference type="ChEBI" id="CHEBI:65314"/>
        <dbReference type="ChEBI" id="CHEBI:65315"/>
        <dbReference type="EC" id="5.4.99.29"/>
    </reaction>
</comment>
<organism evidence="17 18">
    <name type="scientific">Dechloromonas hankyongensis</name>
    <dbReference type="NCBI Taxonomy" id="2908002"/>
    <lineage>
        <taxon>Bacteria</taxon>
        <taxon>Pseudomonadati</taxon>
        <taxon>Pseudomonadota</taxon>
        <taxon>Betaproteobacteria</taxon>
        <taxon>Rhodocyclales</taxon>
        <taxon>Azonexaceae</taxon>
        <taxon>Dechloromonas</taxon>
    </lineage>
</organism>
<proteinExistence type="inferred from homology"/>
<dbReference type="PANTHER" id="PTHR21600">
    <property type="entry name" value="MITOCHONDRIAL RNA PSEUDOURIDINE SYNTHASE"/>
    <property type="match status" value="1"/>
</dbReference>
<dbReference type="Gene3D" id="3.30.2350.10">
    <property type="entry name" value="Pseudouridine synthase"/>
    <property type="match status" value="1"/>
</dbReference>
<evidence type="ECO:0000313" key="17">
    <source>
        <dbReference type="EMBL" id="MCG2575759.1"/>
    </source>
</evidence>
<evidence type="ECO:0000256" key="3">
    <source>
        <dbReference type="ARBA" id="ARBA00022694"/>
    </source>
</evidence>
<evidence type="ECO:0000256" key="15">
    <source>
        <dbReference type="ARBA" id="ARBA00043143"/>
    </source>
</evidence>
<dbReference type="EC" id="5.4.99.28" evidence="8"/>
<dbReference type="Pfam" id="PF00849">
    <property type="entry name" value="PseudoU_synth_2"/>
    <property type="match status" value="1"/>
</dbReference>
<dbReference type="InterPro" id="IPR020103">
    <property type="entry name" value="PsdUridine_synth_cat_dom_sf"/>
</dbReference>
<evidence type="ECO:0000256" key="12">
    <source>
        <dbReference type="ARBA" id="ARBA00042372"/>
    </source>
</evidence>
<dbReference type="EC" id="5.4.99.29" evidence="9"/>
<comment type="function">
    <text evidence="7">Dual specificity enzyme that catalyzes the synthesis of pseudouridine from uracil-746 in 23S ribosomal RNA and from uracil-32 in the anticodon stem and loop of transfer RNAs.</text>
</comment>
<name>A0ABS9JXX7_9RHOO</name>
<dbReference type="InterPro" id="IPR050188">
    <property type="entry name" value="RluA_PseudoU_synthase"/>
</dbReference>
<sequence length="218" mass="24398">MMTAYLPPPPGASPVVFADDSLIIAEKPCGLLSVPGRGEHKADCLLSRVQQEYPDALTVHRLDMSTSGLLVFARGADMHRRLSKMFQDRQVDKLYCAVLAGLLPYDEGGVDLPLIVDWPNRPRQKVDFDEGRPSQTRFRVLSRDTDKQTTRVALEPVTGRSHQLRVHMMSLQHPILGDDLYGGPAEKMADRLLLHAMDLGFMHPATGERMDFHSEPPF</sequence>